<reference evidence="4" key="2">
    <citation type="submission" date="2013-07" db="EMBL/GenBank/DDBJ databases">
        <authorList>
            <person name="Morais-Silva F.O."/>
            <person name="Rezende A.M."/>
            <person name="Pimentel C."/>
            <person name="Resende D.M."/>
            <person name="Santos C.I."/>
            <person name="Clemente C."/>
            <person name="de Oliveira L.M."/>
            <person name="da Silva S.M."/>
            <person name="Costa D.A."/>
            <person name="Varela-Raposo A."/>
            <person name="Horacio E.C.A."/>
            <person name="Matos M."/>
            <person name="Flores O."/>
            <person name="Ruiz J.C."/>
            <person name="Rodrigues-Pousada C."/>
        </authorList>
    </citation>
    <scope>NUCLEOTIDE SEQUENCE [LARGE SCALE GENOMIC DNA]</scope>
    <source>
        <strain evidence="4">ATCC 19364 / DSM 1382 / NCIMB 9332 / VKM B-1759</strain>
    </source>
</reference>
<keyword evidence="4" id="KW-1185">Reference proteome</keyword>
<evidence type="ECO:0000313" key="3">
    <source>
        <dbReference type="EMBL" id="AGW13365.1"/>
    </source>
</evidence>
<name>T2G9U4_MEGG1</name>
<proteinExistence type="predicted"/>
<feature type="signal peptide" evidence="2">
    <location>
        <begin position="1"/>
        <end position="21"/>
    </location>
</feature>
<gene>
    <name evidence="3" type="ORF">DGI_1524</name>
</gene>
<dbReference type="SUPFAM" id="SSF55486">
    <property type="entry name" value="Metalloproteases ('zincins'), catalytic domain"/>
    <property type="match status" value="1"/>
</dbReference>
<feature type="chain" id="PRO_5004599725" description="Peptidyl-Asp metalloendopeptidase" evidence="2">
    <location>
        <begin position="22"/>
        <end position="435"/>
    </location>
</feature>
<evidence type="ECO:0000256" key="1">
    <source>
        <dbReference type="SAM" id="MobiDB-lite"/>
    </source>
</evidence>
<dbReference type="AlphaFoldDB" id="T2G9U4"/>
<sequence length="435" mass="46373">MLLIGMLCIGLMLLSPGQALAAGAVFTPAPDMAADANNASASQPAKVLRARVVTVNTLLLFPETKGNATPDAAAALAFNLFDNMTVQVTPTRWETSSDGNTTIFVGQNDAAVGGESRIANTGGVLYGMIRTGGKLLYELLPAGGNAYLLREIDQTTYPDEKEALPPTPLPQLDPARTSSQRDDGSAIDVMMVYTAAARNAVGGTAAMASLINLAFSETNQGYANSGMVQRYRLVHAAEVSYDESSGFDDALSRLQNTSDGYMDEVHTLRDQYGADIVTLLIDNSDYCGLGYLMTSLSSDFAAWAFNVVSHSCATGYYSFAHECGHNQGAHHDRASTSGQGVYSYSYGYQQLSASPQFRTIMAYNCSGDGCERVNYWSNPEVSYNGYPTGVVSTAADSADNRMTLDNTRTTAANWRQAVAPKSSTTVAPQLLLLTN</sequence>
<protein>
    <recommendedName>
        <fullName evidence="5">Peptidyl-Asp metalloendopeptidase</fullName>
    </recommendedName>
</protein>
<dbReference type="STRING" id="1121448.DGI_1524"/>
<dbReference type="Gene3D" id="3.40.390.10">
    <property type="entry name" value="Collagenase (Catalytic Domain)"/>
    <property type="match status" value="1"/>
</dbReference>
<dbReference type="GO" id="GO:0008237">
    <property type="term" value="F:metallopeptidase activity"/>
    <property type="evidence" value="ECO:0007669"/>
    <property type="project" value="InterPro"/>
</dbReference>
<accession>T2G9U4</accession>
<dbReference type="InterPro" id="IPR024079">
    <property type="entry name" value="MetalloPept_cat_dom_sf"/>
</dbReference>
<dbReference type="EMBL" id="CP006585">
    <property type="protein sequence ID" value="AGW13365.1"/>
    <property type="molecule type" value="Genomic_DNA"/>
</dbReference>
<organism evidence="3 4">
    <name type="scientific">Megalodesulfovibrio gigas (strain ATCC 19364 / DSM 1382 / NCIMB 9332 / VKM B-1759)</name>
    <name type="common">Desulfovibrio gigas</name>
    <dbReference type="NCBI Taxonomy" id="1121448"/>
    <lineage>
        <taxon>Bacteria</taxon>
        <taxon>Pseudomonadati</taxon>
        <taxon>Thermodesulfobacteriota</taxon>
        <taxon>Desulfovibrionia</taxon>
        <taxon>Desulfovibrionales</taxon>
        <taxon>Desulfovibrionaceae</taxon>
        <taxon>Megalodesulfovibrio</taxon>
    </lineage>
</organism>
<evidence type="ECO:0000256" key="2">
    <source>
        <dbReference type="SAM" id="SignalP"/>
    </source>
</evidence>
<dbReference type="KEGG" id="dgg:DGI_1524"/>
<dbReference type="PATRIC" id="fig|1121448.10.peg.1521"/>
<dbReference type="HOGENOM" id="CLU_658751_0_0_7"/>
<dbReference type="Proteomes" id="UP000016587">
    <property type="component" value="Chromosome"/>
</dbReference>
<reference evidence="3 4" key="1">
    <citation type="journal article" date="2013" name="J. Bacteriol.">
        <title>Roles of HynAB and Ech, the only two hydrogenases found in the model sulfate reducer Desulfovibrio gigas.</title>
        <authorList>
            <person name="Morais-Silva F.O."/>
            <person name="Santos C.I."/>
            <person name="Rodrigues R."/>
            <person name="Pereira I.A."/>
            <person name="Rodrigues-Pousada C."/>
        </authorList>
    </citation>
    <scope>NUCLEOTIDE SEQUENCE [LARGE SCALE GENOMIC DNA]</scope>
    <source>
        <strain evidence="4">ATCC 19364 / DSM 1382 / NCIMB 9332 / VKM B-1759</strain>
    </source>
</reference>
<evidence type="ECO:0008006" key="5">
    <source>
        <dbReference type="Google" id="ProtNLM"/>
    </source>
</evidence>
<keyword evidence="2" id="KW-0732">Signal</keyword>
<evidence type="ECO:0000313" key="4">
    <source>
        <dbReference type="Proteomes" id="UP000016587"/>
    </source>
</evidence>
<dbReference type="eggNOG" id="COG3291">
    <property type="taxonomic scope" value="Bacteria"/>
</dbReference>
<dbReference type="Pfam" id="PF13688">
    <property type="entry name" value="Reprolysin_5"/>
    <property type="match status" value="1"/>
</dbReference>
<feature type="region of interest" description="Disordered" evidence="1">
    <location>
        <begin position="157"/>
        <end position="182"/>
    </location>
</feature>